<comment type="caution">
    <text evidence="2">The sequence shown here is derived from an EMBL/GenBank/DDBJ whole genome shotgun (WGS) entry which is preliminary data.</text>
</comment>
<dbReference type="PANTHER" id="PTHR35596">
    <property type="entry name" value="DUF2263 DOMAIN-CONTAINING PROTEIN"/>
    <property type="match status" value="1"/>
</dbReference>
<dbReference type="InterPro" id="IPR043472">
    <property type="entry name" value="Macro_dom-like"/>
</dbReference>
<evidence type="ECO:0000313" key="3">
    <source>
        <dbReference type="Proteomes" id="UP000636479"/>
    </source>
</evidence>
<dbReference type="NCBIfam" id="TIGR02452">
    <property type="entry name" value="TIGR02452 family protein"/>
    <property type="match status" value="1"/>
</dbReference>
<dbReference type="OrthoDB" id="9985428at2759"/>
<evidence type="ECO:0000259" key="1">
    <source>
        <dbReference type="Pfam" id="PF10021"/>
    </source>
</evidence>
<gene>
    <name evidence="2" type="ORF">MIND_01170800</name>
</gene>
<dbReference type="PIRSF" id="PIRSF014899">
    <property type="entry name" value="UCP014899"/>
    <property type="match status" value="1"/>
</dbReference>
<dbReference type="GeneID" id="59350743"/>
<protein>
    <submittedName>
        <fullName evidence="2">DUF2263 domain-containing protein</fullName>
    </submittedName>
</protein>
<dbReference type="RefSeq" id="XP_037215153.1">
    <property type="nucleotide sequence ID" value="XM_037368227.1"/>
</dbReference>
<dbReference type="Gene3D" id="3.40.220.10">
    <property type="entry name" value="Leucine Aminopeptidase, subunit E, domain 1"/>
    <property type="match status" value="1"/>
</dbReference>
<evidence type="ECO:0000313" key="2">
    <source>
        <dbReference type="EMBL" id="KAF7292725.1"/>
    </source>
</evidence>
<feature type="domain" description="Microbial-type PARG catalytic" evidence="1">
    <location>
        <begin position="25"/>
        <end position="176"/>
    </location>
</feature>
<dbReference type="InterPro" id="IPR019261">
    <property type="entry name" value="PARG_cat_microbial"/>
</dbReference>
<keyword evidence="3" id="KW-1185">Reference proteome</keyword>
<dbReference type="Pfam" id="PF10021">
    <property type="entry name" value="PARG_cat_microb"/>
    <property type="match status" value="1"/>
</dbReference>
<dbReference type="InterPro" id="IPR012664">
    <property type="entry name" value="CHP02452"/>
</dbReference>
<dbReference type="Proteomes" id="UP000636479">
    <property type="component" value="Unassembled WGS sequence"/>
</dbReference>
<proteinExistence type="predicted"/>
<accession>A0A8H6S5R4</accession>
<reference evidence="2" key="1">
    <citation type="submission" date="2020-05" db="EMBL/GenBank/DDBJ databases">
        <title>Mycena genomes resolve the evolution of fungal bioluminescence.</title>
        <authorList>
            <person name="Tsai I.J."/>
        </authorList>
    </citation>
    <scope>NUCLEOTIDE SEQUENCE</scope>
    <source>
        <strain evidence="2">171206Taipei</strain>
    </source>
</reference>
<dbReference type="SUPFAM" id="SSF52949">
    <property type="entry name" value="Macro domain-like"/>
    <property type="match status" value="1"/>
</dbReference>
<dbReference type="PANTHER" id="PTHR35596:SF1">
    <property type="entry name" value="MICROBIAL-TYPE PARG CATALYTIC DOMAIN-CONTAINING PROTEIN"/>
    <property type="match status" value="1"/>
</dbReference>
<dbReference type="EMBL" id="JACAZF010000011">
    <property type="protein sequence ID" value="KAF7292725.1"/>
    <property type="molecule type" value="Genomic_DNA"/>
</dbReference>
<organism evidence="2 3">
    <name type="scientific">Mycena indigotica</name>
    <dbReference type="NCBI Taxonomy" id="2126181"/>
    <lineage>
        <taxon>Eukaryota</taxon>
        <taxon>Fungi</taxon>
        <taxon>Dikarya</taxon>
        <taxon>Basidiomycota</taxon>
        <taxon>Agaricomycotina</taxon>
        <taxon>Agaricomycetes</taxon>
        <taxon>Agaricomycetidae</taxon>
        <taxon>Agaricales</taxon>
        <taxon>Marasmiineae</taxon>
        <taxon>Mycenaceae</taxon>
        <taxon>Mycena</taxon>
    </lineage>
</organism>
<sequence>MSSRTLNEVAPTFVSRPRDELKVIARATLAAVEQGFYTDSESARHPFVDLSSEANSTTCYDKDSFVDWRSVIKRRSVPTECLIYQASTLQAIRQKHADLPTSSRLAILNFASATSPGGGFLGGARAQEETLARSSNLYSSLSSPIAAPFYSAHNTKSDPRFSHAMVFTRNVRFTRDDAGNWLPPVDVDVLTSAAVNVNALRKSLHLPAERPLPADQDTEVESIMRERMTRILAAFAHNGAEDIVLGSFGTGAFRNRVDFVAKTWAELLAGPFQDVFRCVVFAVIDQGSWRMFKDVFTQIGVHFTEEVAEPI</sequence>
<name>A0A8H6S5R4_9AGAR</name>
<dbReference type="AlphaFoldDB" id="A0A8H6S5R4"/>